<name>A0ABN2AXR5_9ACTN</name>
<dbReference type="InterPro" id="IPR023299">
    <property type="entry name" value="ATPase_P-typ_cyto_dom_N"/>
</dbReference>
<dbReference type="PANTHER" id="PTHR48085:SF5">
    <property type="entry name" value="CADMIUM_ZINC-TRANSPORTING ATPASE HMA4-RELATED"/>
    <property type="match status" value="1"/>
</dbReference>
<gene>
    <name evidence="3" type="ORF">GCM10009788_33900</name>
</gene>
<feature type="transmembrane region" description="Helical" evidence="2">
    <location>
        <begin position="317"/>
        <end position="335"/>
    </location>
</feature>
<evidence type="ECO:0000313" key="3">
    <source>
        <dbReference type="EMBL" id="GAA1527738.1"/>
    </source>
</evidence>
<dbReference type="RefSeq" id="WP_181411034.1">
    <property type="nucleotide sequence ID" value="NZ_BAAAOR010000025.1"/>
</dbReference>
<dbReference type="SUPFAM" id="SSF81660">
    <property type="entry name" value="Metal cation-transporting ATPase, ATP-binding domain N"/>
    <property type="match status" value="1"/>
</dbReference>
<accession>A0ABN2AXR5</accession>
<dbReference type="InterPro" id="IPR051014">
    <property type="entry name" value="Cation_Transport_ATPase_IB"/>
</dbReference>
<feature type="transmembrane region" description="Helical" evidence="2">
    <location>
        <begin position="6"/>
        <end position="27"/>
    </location>
</feature>
<dbReference type="PANTHER" id="PTHR48085">
    <property type="entry name" value="CADMIUM/ZINC-TRANSPORTING ATPASE HMA2-RELATED"/>
    <property type="match status" value="1"/>
</dbReference>
<keyword evidence="2" id="KW-0472">Membrane</keyword>
<keyword evidence="2" id="KW-1133">Transmembrane helix</keyword>
<organism evidence="3 4">
    <name type="scientific">Nocardioides humi</name>
    <dbReference type="NCBI Taxonomy" id="449461"/>
    <lineage>
        <taxon>Bacteria</taxon>
        <taxon>Bacillati</taxon>
        <taxon>Actinomycetota</taxon>
        <taxon>Actinomycetes</taxon>
        <taxon>Propionibacteriales</taxon>
        <taxon>Nocardioidaceae</taxon>
        <taxon>Nocardioides</taxon>
    </lineage>
</organism>
<dbReference type="Proteomes" id="UP001500842">
    <property type="component" value="Unassembled WGS sequence"/>
</dbReference>
<dbReference type="EMBL" id="BAAAOR010000025">
    <property type="protein sequence ID" value="GAA1527738.1"/>
    <property type="molecule type" value="Genomic_DNA"/>
</dbReference>
<protein>
    <submittedName>
        <fullName evidence="3">Uncharacterized protein</fullName>
    </submittedName>
</protein>
<proteinExistence type="inferred from homology"/>
<comment type="caution">
    <text evidence="3">The sequence shown here is derived from an EMBL/GenBank/DDBJ whole genome shotgun (WGS) entry which is preliminary data.</text>
</comment>
<evidence type="ECO:0000256" key="1">
    <source>
        <dbReference type="ARBA" id="ARBA00006024"/>
    </source>
</evidence>
<dbReference type="InterPro" id="IPR023214">
    <property type="entry name" value="HAD_sf"/>
</dbReference>
<keyword evidence="4" id="KW-1185">Reference proteome</keyword>
<sequence>MNLPVVLLVLLPMLAGLLLPLPAWLTVRRARQEGVEFRGIAALRGAGAIDTVLLDRWGTVTTGELVVSDIDPIEEGNERNLRWFAAALEHASADHPVARAIARLAGTGKVTSVEICPGQGISGAVDRHPVRVGTPSWLGMEARGGLGETVGVEVDHRPFGYLTVTDQIRADAPLAVARLRSSGVEPILLCDGDALNAEHLARSCGIEKWLLGNDAAQREQLVREQRGAGHTIAVVARAAGNTAALAAADVAFTDADTGSAPAHARMPDLDAQRVARVLELARRLPVMVLRTRIAGLLLAAVGALLAALGLLSLTAAVAWAVLGLVVVGLVTPLSLGRRR</sequence>
<dbReference type="InterPro" id="IPR036412">
    <property type="entry name" value="HAD-like_sf"/>
</dbReference>
<keyword evidence="2" id="KW-0812">Transmembrane</keyword>
<dbReference type="SUPFAM" id="SSF56784">
    <property type="entry name" value="HAD-like"/>
    <property type="match status" value="1"/>
</dbReference>
<feature type="transmembrane region" description="Helical" evidence="2">
    <location>
        <begin position="293"/>
        <end position="311"/>
    </location>
</feature>
<dbReference type="Pfam" id="PF00702">
    <property type="entry name" value="Hydrolase"/>
    <property type="match status" value="1"/>
</dbReference>
<dbReference type="Gene3D" id="3.40.50.1000">
    <property type="entry name" value="HAD superfamily/HAD-like"/>
    <property type="match status" value="1"/>
</dbReference>
<evidence type="ECO:0000256" key="2">
    <source>
        <dbReference type="SAM" id="Phobius"/>
    </source>
</evidence>
<comment type="similarity">
    <text evidence="1">Belongs to the cation transport ATPase (P-type) (TC 3.A.3) family. Type IB subfamily.</text>
</comment>
<dbReference type="Gene3D" id="3.40.1110.10">
    <property type="entry name" value="Calcium-transporting ATPase, cytoplasmic domain N"/>
    <property type="match status" value="1"/>
</dbReference>
<reference evidence="3 4" key="1">
    <citation type="journal article" date="2019" name="Int. J. Syst. Evol. Microbiol.">
        <title>The Global Catalogue of Microorganisms (GCM) 10K type strain sequencing project: providing services to taxonomists for standard genome sequencing and annotation.</title>
        <authorList>
            <consortium name="The Broad Institute Genomics Platform"/>
            <consortium name="The Broad Institute Genome Sequencing Center for Infectious Disease"/>
            <person name="Wu L."/>
            <person name="Ma J."/>
        </authorList>
    </citation>
    <scope>NUCLEOTIDE SEQUENCE [LARGE SCALE GENOMIC DNA]</scope>
    <source>
        <strain evidence="3 4">JCM 14942</strain>
    </source>
</reference>
<evidence type="ECO:0000313" key="4">
    <source>
        <dbReference type="Proteomes" id="UP001500842"/>
    </source>
</evidence>